<dbReference type="AlphaFoldDB" id="A0A0M4NGZ0"/>
<proteinExistence type="predicted"/>
<evidence type="ECO:0000256" key="3">
    <source>
        <dbReference type="ARBA" id="ARBA00022692"/>
    </source>
</evidence>
<dbReference type="STRING" id="1705394.SP60_03610"/>
<dbReference type="GO" id="GO:0005886">
    <property type="term" value="C:plasma membrane"/>
    <property type="evidence" value="ECO:0007669"/>
    <property type="project" value="UniProtKB-SubCell"/>
</dbReference>
<comment type="subcellular location">
    <subcellularLocation>
        <location evidence="1">Cell membrane</location>
        <topology evidence="1">Multi-pass membrane protein</topology>
    </subcellularLocation>
</comment>
<dbReference type="InterPro" id="IPR007895">
    <property type="entry name" value="MASE1"/>
</dbReference>
<keyword evidence="9" id="KW-1185">Reference proteome</keyword>
<keyword evidence="2" id="KW-1003">Cell membrane</keyword>
<feature type="transmembrane region" description="Helical" evidence="6">
    <location>
        <begin position="84"/>
        <end position="105"/>
    </location>
</feature>
<dbReference type="RefSeq" id="WP_053951327.1">
    <property type="nucleotide sequence ID" value="NZ_CP010552.1"/>
</dbReference>
<name>A0A0M4NGZ0_9GAMM</name>
<organism evidence="8 9">
    <name type="scientific">Candidatus Thioglobus autotrophicus</name>
    <dbReference type="NCBI Taxonomy" id="1705394"/>
    <lineage>
        <taxon>Bacteria</taxon>
        <taxon>Pseudomonadati</taxon>
        <taxon>Pseudomonadota</taxon>
        <taxon>Gammaproteobacteria</taxon>
        <taxon>Candidatus Pseudothioglobaceae</taxon>
        <taxon>Candidatus Thioglobus</taxon>
    </lineage>
</organism>
<evidence type="ECO:0000313" key="9">
    <source>
        <dbReference type="Proteomes" id="UP000058020"/>
    </source>
</evidence>
<keyword evidence="5 6" id="KW-0472">Membrane</keyword>
<keyword evidence="3 6" id="KW-0812">Transmembrane</keyword>
<evidence type="ECO:0000313" key="8">
    <source>
        <dbReference type="EMBL" id="ALE52383.1"/>
    </source>
</evidence>
<feature type="transmembrane region" description="Helical" evidence="6">
    <location>
        <begin position="166"/>
        <end position="188"/>
    </location>
</feature>
<dbReference type="Pfam" id="PF05231">
    <property type="entry name" value="MASE1"/>
    <property type="match status" value="1"/>
</dbReference>
<feature type="domain" description="MASE1" evidence="7">
    <location>
        <begin position="18"/>
        <end position="184"/>
    </location>
</feature>
<evidence type="ECO:0000256" key="6">
    <source>
        <dbReference type="SAM" id="Phobius"/>
    </source>
</evidence>
<sequence>MTEKFQNYFIENLIAFMSVFSMAYVMTWAGTFENSGEIVLSHYLYLPLGAKILMYLLFGYRVFPGVIAACFVGGVVLMNSWNGHFFIGMLSACAGAIAPIVAMCIMKQTRVSNFSNLGQVDFRHVLFLIAFTSVISALLKFFAYTQDLTLNINAVTFITHYITGDALGGLVVIYLTLHVIVPILKGFFPQKSI</sequence>
<accession>A0A0M4NGZ0</accession>
<feature type="transmembrane region" description="Helical" evidence="6">
    <location>
        <begin position="125"/>
        <end position="146"/>
    </location>
</feature>
<dbReference type="EMBL" id="CP010552">
    <property type="protein sequence ID" value="ALE52383.1"/>
    <property type="molecule type" value="Genomic_DNA"/>
</dbReference>
<keyword evidence="4 6" id="KW-1133">Transmembrane helix</keyword>
<gene>
    <name evidence="8" type="ORF">SP60_03610</name>
</gene>
<protein>
    <recommendedName>
        <fullName evidence="7">MASE1 domain-containing protein</fullName>
    </recommendedName>
</protein>
<evidence type="ECO:0000259" key="7">
    <source>
        <dbReference type="Pfam" id="PF05231"/>
    </source>
</evidence>
<evidence type="ECO:0000256" key="4">
    <source>
        <dbReference type="ARBA" id="ARBA00022989"/>
    </source>
</evidence>
<dbReference type="Proteomes" id="UP000058020">
    <property type="component" value="Chromosome"/>
</dbReference>
<evidence type="ECO:0000256" key="5">
    <source>
        <dbReference type="ARBA" id="ARBA00023136"/>
    </source>
</evidence>
<feature type="transmembrane region" description="Helical" evidence="6">
    <location>
        <begin position="12"/>
        <end position="31"/>
    </location>
</feature>
<dbReference type="KEGG" id="tho:SP60_03610"/>
<feature type="transmembrane region" description="Helical" evidence="6">
    <location>
        <begin position="52"/>
        <end position="78"/>
    </location>
</feature>
<reference evidence="8 9" key="1">
    <citation type="journal article" date="2015" name="Genome Announc.">
        <title>Genome Sequence of 'Candidatus Thioglobus autotrophica' Strain EF1, a Chemoautotroph from the SUP05 Clade of Marine Gammaproteobacteria.</title>
        <authorList>
            <person name="Shah V."/>
            <person name="Morris R.M."/>
        </authorList>
    </citation>
    <scope>NUCLEOTIDE SEQUENCE [LARGE SCALE GENOMIC DNA]</scope>
    <source>
        <strain evidence="8 9">EF1</strain>
    </source>
</reference>
<evidence type="ECO:0000256" key="2">
    <source>
        <dbReference type="ARBA" id="ARBA00022475"/>
    </source>
</evidence>
<evidence type="ECO:0000256" key="1">
    <source>
        <dbReference type="ARBA" id="ARBA00004651"/>
    </source>
</evidence>